<dbReference type="Proteomes" id="UP000198538">
    <property type="component" value="Unassembled WGS sequence"/>
</dbReference>
<accession>A0A1G5D4G5</accession>
<protein>
    <submittedName>
        <fullName evidence="2">Lantibiotic dehydratase, C terminus</fullName>
    </submittedName>
</protein>
<sequence length="760" mass="89035">MNLLTDSSKNTSSHEHDFSSGWQWFGHFVLRSTGFPFEWLAELRMEQTSLLLNQDSNQERAEIVFEKEFAEKRTKLKYFFDTEDFRQAIFISNPDMYQHIDRYMQHFSASQRPSKVKRIEKKLFSYLQRFCAKNESASFFGPLNYGKVDREEPCYWNGEWDHRSYLQDRESFISYWAVKELIKAVAAEKELSAYVPLHISARTILEKNEIQISSENRIKLPAQLMSILRYIQQYSPCLAEVMEVHSHLAPAQIKKWIDQLISKGILRKEWVIPSTLVHPISMFLKQLRALPDNEVKEKWCSELQELCGIAEQLAEQPITSKIEWVHKLEEKFEQLTGKPSRRGKASLYADRFVYYEDAHGHIKHFTLGNPFIKDLESKMSGVLNLSAAYGEEVWNHYQQLGKNVFERMETVDREGVPFSKFIEQLREHYPDIPTLPSFSLTQHLREMLEEKGSELQQVELSSKSMQIKRSNRSLYALPDLFLQARNTEDLQTGNVQIILAKLHHHLLMNNWMTYFYREKESLETELVQLLEQMDQTDGTTLAGIEVMRRNKAFYDYPSKVIEIAEKPAQGKPSIHLSELVVTTNDEGHLILMRKDSLEQIELYIPLADQVFYLPFAIFSKPMLLHVPISTGKHTPRIVIDGVVYQRERWSFEAEPLDLTFKGLHGLELMKKSEEWRIKEGLPEIIYMKGSNVRKPYFIDFKNYFSLELMQQILMDNDNVMIEEMLPGPNHLWLTSNKGSHSCELRMGVYKIGTKEEEDHV</sequence>
<dbReference type="InterPro" id="IPR006827">
    <property type="entry name" value="Lant_deHydtase_N"/>
</dbReference>
<dbReference type="STRING" id="582692.SAMN05720606_102329"/>
<gene>
    <name evidence="2" type="ORF">SAMN05720606_102329</name>
</gene>
<reference evidence="3" key="1">
    <citation type="submission" date="2016-10" db="EMBL/GenBank/DDBJ databases">
        <authorList>
            <person name="Varghese N."/>
            <person name="Submissions S."/>
        </authorList>
    </citation>
    <scope>NUCLEOTIDE SEQUENCE [LARGE SCALE GENOMIC DNA]</scope>
    <source>
        <strain evidence="3">BL9</strain>
    </source>
</reference>
<proteinExistence type="predicted"/>
<organism evidence="2 3">
    <name type="scientific">Paenibacillus polysaccharolyticus</name>
    <dbReference type="NCBI Taxonomy" id="582692"/>
    <lineage>
        <taxon>Bacteria</taxon>
        <taxon>Bacillati</taxon>
        <taxon>Bacillota</taxon>
        <taxon>Bacilli</taxon>
        <taxon>Bacillales</taxon>
        <taxon>Paenibacillaceae</taxon>
        <taxon>Paenibacillus</taxon>
    </lineage>
</organism>
<evidence type="ECO:0000259" key="1">
    <source>
        <dbReference type="Pfam" id="PF04738"/>
    </source>
</evidence>
<dbReference type="AlphaFoldDB" id="A0A1G5D4G5"/>
<evidence type="ECO:0000313" key="2">
    <source>
        <dbReference type="EMBL" id="SCY09542.1"/>
    </source>
</evidence>
<name>A0A1G5D4G5_9BACL</name>
<keyword evidence="3" id="KW-1185">Reference proteome</keyword>
<evidence type="ECO:0000313" key="3">
    <source>
        <dbReference type="Proteomes" id="UP000198538"/>
    </source>
</evidence>
<dbReference type="Pfam" id="PF04738">
    <property type="entry name" value="Lant_dehydr_N"/>
    <property type="match status" value="1"/>
</dbReference>
<dbReference type="RefSeq" id="WP_090916285.1">
    <property type="nucleotide sequence ID" value="NZ_FMVM01000002.1"/>
</dbReference>
<feature type="domain" description="Lantibiotic dehydratase N-terminal" evidence="1">
    <location>
        <begin position="83"/>
        <end position="706"/>
    </location>
</feature>
<dbReference type="EMBL" id="FMVM01000002">
    <property type="protein sequence ID" value="SCY09542.1"/>
    <property type="molecule type" value="Genomic_DNA"/>
</dbReference>